<protein>
    <submittedName>
        <fullName evidence="1">Uncharacterized protein</fullName>
    </submittedName>
</protein>
<accession>A0ACC7PAR3</accession>
<dbReference type="EMBL" id="JAPEQY010000005">
    <property type="protein sequence ID" value="MFO2477388.1"/>
    <property type="molecule type" value="Genomic_DNA"/>
</dbReference>
<evidence type="ECO:0000313" key="2">
    <source>
        <dbReference type="Proteomes" id="UP001637618"/>
    </source>
</evidence>
<gene>
    <name evidence="1" type="ORF">OOJ96_08195</name>
</gene>
<proteinExistence type="predicted"/>
<evidence type="ECO:0000313" key="1">
    <source>
        <dbReference type="EMBL" id="MFO2477388.1"/>
    </source>
</evidence>
<name>A0ACC7PAR3_9PSED</name>
<dbReference type="Proteomes" id="UP001637618">
    <property type="component" value="Unassembled WGS sequence"/>
</dbReference>
<organism evidence="1 2">
    <name type="scientific">Pseudomonas imrae</name>
    <dbReference type="NCBI Taxonomy" id="2992837"/>
    <lineage>
        <taxon>Bacteria</taxon>
        <taxon>Pseudomonadati</taxon>
        <taxon>Pseudomonadota</taxon>
        <taxon>Gammaproteobacteria</taxon>
        <taxon>Pseudomonadales</taxon>
        <taxon>Pseudomonadaceae</taxon>
        <taxon>Pseudomonas</taxon>
    </lineage>
</organism>
<comment type="caution">
    <text evidence="1">The sequence shown here is derived from an EMBL/GenBank/DDBJ whole genome shotgun (WGS) entry which is preliminary data.</text>
</comment>
<reference evidence="1" key="1">
    <citation type="submission" date="2022-11" db="EMBL/GenBank/DDBJ databases">
        <title>Draft genome sequences of strains of Pseudomonas imrae sp. nov.</title>
        <authorList>
            <person name="Salva Serra F."/>
            <person name="Nimje P."/>
            <person name="Moore E.R.B."/>
            <person name="Marathe N.P."/>
        </authorList>
    </citation>
    <scope>NUCLEOTIDE SEQUENCE</scope>
    <source>
        <strain evidence="1">15FMM2</strain>
    </source>
</reference>
<keyword evidence="2" id="KW-1185">Reference proteome</keyword>
<sequence>MAKSIGIAGVLAFFFNRNWSLERRGLSSDEVKLLEHYRALSEHDRVAMRYLVDAMRNVSRF</sequence>